<name>A0A6P6BFP6_DURZI</name>
<dbReference type="PANTHER" id="PTHR33673">
    <property type="entry name" value="SUPPRESSOR SRP40-LIKE PROTEIN"/>
    <property type="match status" value="1"/>
</dbReference>
<dbReference type="RefSeq" id="XP_022775890.1">
    <property type="nucleotide sequence ID" value="XM_022920155.1"/>
</dbReference>
<feature type="compositionally biased region" description="Polar residues" evidence="1">
    <location>
        <begin position="140"/>
        <end position="179"/>
    </location>
</feature>
<dbReference type="Proteomes" id="UP000515121">
    <property type="component" value="Unplaced"/>
</dbReference>
<organism evidence="2 3">
    <name type="scientific">Durio zibethinus</name>
    <name type="common">Durian</name>
    <dbReference type="NCBI Taxonomy" id="66656"/>
    <lineage>
        <taxon>Eukaryota</taxon>
        <taxon>Viridiplantae</taxon>
        <taxon>Streptophyta</taxon>
        <taxon>Embryophyta</taxon>
        <taxon>Tracheophyta</taxon>
        <taxon>Spermatophyta</taxon>
        <taxon>Magnoliopsida</taxon>
        <taxon>eudicotyledons</taxon>
        <taxon>Gunneridae</taxon>
        <taxon>Pentapetalae</taxon>
        <taxon>rosids</taxon>
        <taxon>malvids</taxon>
        <taxon>Malvales</taxon>
        <taxon>Malvaceae</taxon>
        <taxon>Helicteroideae</taxon>
        <taxon>Durio</taxon>
    </lineage>
</organism>
<feature type="compositionally biased region" description="Low complexity" evidence="1">
    <location>
        <begin position="114"/>
        <end position="124"/>
    </location>
</feature>
<evidence type="ECO:0000313" key="2">
    <source>
        <dbReference type="Proteomes" id="UP000515121"/>
    </source>
</evidence>
<dbReference type="KEGG" id="dzi:111317741"/>
<feature type="compositionally biased region" description="Low complexity" evidence="1">
    <location>
        <begin position="1"/>
        <end position="12"/>
    </location>
</feature>
<keyword evidence="2" id="KW-1185">Reference proteome</keyword>
<dbReference type="PANTHER" id="PTHR33673:SF3">
    <property type="entry name" value="SUPPRESSOR SRP40-LIKE PROTEIN"/>
    <property type="match status" value="1"/>
</dbReference>
<protein>
    <submittedName>
        <fullName evidence="3">Uncharacterized protein DDB_G0271670</fullName>
    </submittedName>
</protein>
<reference evidence="3" key="1">
    <citation type="submission" date="2025-08" db="UniProtKB">
        <authorList>
            <consortium name="RefSeq"/>
        </authorList>
    </citation>
    <scope>IDENTIFICATION</scope>
    <source>
        <tissue evidence="3">Fruit stalk</tissue>
    </source>
</reference>
<evidence type="ECO:0000313" key="3">
    <source>
        <dbReference type="RefSeq" id="XP_022775890.1"/>
    </source>
</evidence>
<feature type="region of interest" description="Disordered" evidence="1">
    <location>
        <begin position="282"/>
        <end position="337"/>
    </location>
</feature>
<feature type="compositionally biased region" description="Low complexity" evidence="1">
    <location>
        <begin position="90"/>
        <end position="100"/>
    </location>
</feature>
<proteinExistence type="predicted"/>
<dbReference type="OrthoDB" id="1302201at2759"/>
<evidence type="ECO:0000256" key="1">
    <source>
        <dbReference type="SAM" id="MobiDB-lite"/>
    </source>
</evidence>
<gene>
    <name evidence="3" type="primary">LOC111317741</name>
</gene>
<feature type="compositionally biased region" description="Polar residues" evidence="1">
    <location>
        <begin position="303"/>
        <end position="321"/>
    </location>
</feature>
<sequence>MEESYGSDSSKYSSRHQELDAETGSSRHSSGESGGSKYSVTYNPEIHKGWGNNNNFEIHPVVFDESESSKRSEVIQEEMDGIEGEKMRLSMSSSSSSGSSADDQFQEDIKPSKSRSVITSTSSSKPDEGTQQSFKDKHQVSCNNNSSTLEECQNGFAGSTSKSQVSSVTHESTSTQSPPIQVMDRLGEFDPYRIPSAVFARSKVTTPMDWSIASNESLFSIQVGNNSFSRDHFPKLKSGELFKSGEFMGLSPSPVALAVDANKKFVNIDKREATVVSDDAVKDKTGTTTEEPIEEKPTHPVVSWNSSTISNHSDDSGTSGRSFAFPVRKKKNKKKKKKQKKCAWSSCYCSDFRKMEEMFLRKTKQSSSNNKNSPWPLQYPQNQLAVTVGHVFLPVDGNGIGIVVVAAVVVVIVVEETAVEELSSRTLPAKKAITMTSA</sequence>
<dbReference type="AlphaFoldDB" id="A0A6P6BFP6"/>
<feature type="compositionally biased region" description="Basic residues" evidence="1">
    <location>
        <begin position="327"/>
        <end position="337"/>
    </location>
</feature>
<accession>A0A6P6BFP6</accession>
<dbReference type="GeneID" id="111317741"/>
<feature type="region of interest" description="Disordered" evidence="1">
    <location>
        <begin position="1"/>
        <end position="179"/>
    </location>
</feature>